<proteinExistence type="predicted"/>
<accession>A0ABY8UI11</accession>
<gene>
    <name evidence="1" type="ORF">OEZ85_005331</name>
</gene>
<sequence>MLQQPSALSALQQLLQRQGTALPSLAASLLSLPAAAGEQAAQQITEQPGMLPALARLLQLSGSASSDLQFAVQTCQELMKHSAAAQRMAAEPAIVAGLLWVVRAAGTGESRTAITRTIAFHACQAAIALHKLAALPGSSVSPEQQLSITAVPAGLLRSSRDWMMRQEGLGALMHMVQPVPVHAGDRAARQLAALPGFLRDVVQLLASTPAADEASAMRAIFVVRRLMDHDDHGSCRAEVIAQLAADKAAVAAIVRTMNCSDADFGSMTCEVFMLLARGP</sequence>
<dbReference type="EMBL" id="CP126219">
    <property type="protein sequence ID" value="WIA20995.1"/>
    <property type="molecule type" value="Genomic_DNA"/>
</dbReference>
<name>A0ABY8UI11_TETOB</name>
<protein>
    <submittedName>
        <fullName evidence="1">Uncharacterized protein</fullName>
    </submittedName>
</protein>
<dbReference type="InterPro" id="IPR016024">
    <property type="entry name" value="ARM-type_fold"/>
</dbReference>
<dbReference type="SUPFAM" id="SSF48371">
    <property type="entry name" value="ARM repeat"/>
    <property type="match status" value="1"/>
</dbReference>
<organism evidence="1 2">
    <name type="scientific">Tetradesmus obliquus</name>
    <name type="common">Green alga</name>
    <name type="synonym">Acutodesmus obliquus</name>
    <dbReference type="NCBI Taxonomy" id="3088"/>
    <lineage>
        <taxon>Eukaryota</taxon>
        <taxon>Viridiplantae</taxon>
        <taxon>Chlorophyta</taxon>
        <taxon>core chlorophytes</taxon>
        <taxon>Chlorophyceae</taxon>
        <taxon>CS clade</taxon>
        <taxon>Sphaeropleales</taxon>
        <taxon>Scenedesmaceae</taxon>
        <taxon>Tetradesmus</taxon>
    </lineage>
</organism>
<keyword evidence="2" id="KW-1185">Reference proteome</keyword>
<dbReference type="Proteomes" id="UP001244341">
    <property type="component" value="Chromosome 12b"/>
</dbReference>
<evidence type="ECO:0000313" key="1">
    <source>
        <dbReference type="EMBL" id="WIA20995.1"/>
    </source>
</evidence>
<evidence type="ECO:0000313" key="2">
    <source>
        <dbReference type="Proteomes" id="UP001244341"/>
    </source>
</evidence>
<reference evidence="1 2" key="1">
    <citation type="submission" date="2023-05" db="EMBL/GenBank/DDBJ databases">
        <title>A 100% complete, gapless, phased diploid assembly of the Scenedesmus obliquus UTEX 3031 genome.</title>
        <authorList>
            <person name="Biondi T.C."/>
            <person name="Hanschen E.R."/>
            <person name="Kwon T."/>
            <person name="Eng W."/>
            <person name="Kruse C.P.S."/>
            <person name="Koehler S.I."/>
            <person name="Kunde Y."/>
            <person name="Gleasner C.D."/>
            <person name="You Mak K.T."/>
            <person name="Polle J."/>
            <person name="Hovde B.T."/>
            <person name="Starkenburg S.R."/>
        </authorList>
    </citation>
    <scope>NUCLEOTIDE SEQUENCE [LARGE SCALE GENOMIC DNA]</scope>
    <source>
        <strain evidence="1 2">DOE0152z</strain>
    </source>
</reference>